<dbReference type="RefSeq" id="WP_050431271.1">
    <property type="nucleotide sequence ID" value="NZ_CP012159.1"/>
</dbReference>
<comment type="subcellular location">
    <subcellularLocation>
        <location evidence="1">Cytoplasm</location>
    </subcellularLocation>
</comment>
<organism evidence="6 7">
    <name type="scientific">Chondromyces crocatus</name>
    <dbReference type="NCBI Taxonomy" id="52"/>
    <lineage>
        <taxon>Bacteria</taxon>
        <taxon>Pseudomonadati</taxon>
        <taxon>Myxococcota</taxon>
        <taxon>Polyangia</taxon>
        <taxon>Polyangiales</taxon>
        <taxon>Polyangiaceae</taxon>
        <taxon>Chondromyces</taxon>
    </lineage>
</organism>
<dbReference type="GO" id="GO:0009401">
    <property type="term" value="P:phosphoenolpyruvate-dependent sugar phosphotransferase system"/>
    <property type="evidence" value="ECO:0007669"/>
    <property type="project" value="UniProtKB-KW"/>
</dbReference>
<dbReference type="PANTHER" id="PTHR33705">
    <property type="entry name" value="PHOSPHOCARRIER PROTEIN HPR"/>
    <property type="match status" value="1"/>
</dbReference>
<sequence>MPHEVTRQFTIINARGLHARAATKLVQLAGKFDCSILLTGPDGQSANAKSVMGVLLLCGCVGTVLEARATGPQAEAAIEAIGQLITSRFGEPE</sequence>
<proteinExistence type="inferred from homology"/>
<dbReference type="KEGG" id="ccro:CMC5_032820"/>
<dbReference type="EMBL" id="CP012159">
    <property type="protein sequence ID" value="AKT39135.1"/>
    <property type="molecule type" value="Genomic_DNA"/>
</dbReference>
<keyword evidence="7" id="KW-1185">Reference proteome</keyword>
<dbReference type="Proteomes" id="UP000067626">
    <property type="component" value="Chromosome"/>
</dbReference>
<evidence type="ECO:0000256" key="2">
    <source>
        <dbReference type="ARBA" id="ARBA00010736"/>
    </source>
</evidence>
<reference evidence="6 7" key="1">
    <citation type="submission" date="2015-07" db="EMBL/GenBank/DDBJ databases">
        <title>Genome analysis of myxobacterium Chondromyces crocatus Cm c5 reveals a high potential for natural compound synthesis and the genetic basis for the loss of fruiting body formation.</title>
        <authorList>
            <person name="Zaburannyi N."/>
            <person name="Bunk B."/>
            <person name="Maier J."/>
            <person name="Overmann J."/>
            <person name="Mueller R."/>
        </authorList>
    </citation>
    <scope>NUCLEOTIDE SEQUENCE [LARGE SCALE GENOMIC DNA]</scope>
    <source>
        <strain evidence="6 7">Cm c5</strain>
    </source>
</reference>
<dbReference type="PANTHER" id="PTHR33705:SF2">
    <property type="entry name" value="PHOSPHOCARRIER PROTEIN NPR"/>
    <property type="match status" value="1"/>
</dbReference>
<dbReference type="STRING" id="52.CMC5_032820"/>
<dbReference type="InterPro" id="IPR001020">
    <property type="entry name" value="PTS_HPr_His_P_site"/>
</dbReference>
<dbReference type="NCBIfam" id="TIGR01003">
    <property type="entry name" value="PTS_HPr_family"/>
    <property type="match status" value="1"/>
</dbReference>
<dbReference type="Pfam" id="PF00381">
    <property type="entry name" value="PTS-HPr"/>
    <property type="match status" value="1"/>
</dbReference>
<evidence type="ECO:0000313" key="6">
    <source>
        <dbReference type="EMBL" id="AKT39135.1"/>
    </source>
</evidence>
<dbReference type="InterPro" id="IPR000032">
    <property type="entry name" value="HPr-like"/>
</dbReference>
<dbReference type="PRINTS" id="PR00107">
    <property type="entry name" value="PHOSPHOCPHPR"/>
</dbReference>
<evidence type="ECO:0000313" key="7">
    <source>
        <dbReference type="Proteomes" id="UP000067626"/>
    </source>
</evidence>
<dbReference type="PROSITE" id="PS51350">
    <property type="entry name" value="PTS_HPR_DOM"/>
    <property type="match status" value="1"/>
</dbReference>
<comment type="similarity">
    <text evidence="2">Belongs to the HPr family.</text>
</comment>
<dbReference type="OrthoDB" id="9798965at2"/>
<evidence type="ECO:0000256" key="4">
    <source>
        <dbReference type="ARBA" id="ARBA00022683"/>
    </source>
</evidence>
<keyword evidence="4" id="KW-0598">Phosphotransferase system</keyword>
<evidence type="ECO:0000256" key="1">
    <source>
        <dbReference type="ARBA" id="ARBA00004496"/>
    </source>
</evidence>
<gene>
    <name evidence="6" type="primary">ptsH</name>
    <name evidence="6" type="ORF">CMC5_032820</name>
</gene>
<evidence type="ECO:0000256" key="3">
    <source>
        <dbReference type="ARBA" id="ARBA00022490"/>
    </source>
</evidence>
<dbReference type="PROSITE" id="PS00369">
    <property type="entry name" value="PTS_HPR_HIS"/>
    <property type="match status" value="1"/>
</dbReference>
<accession>A0A0K1EE43</accession>
<dbReference type="InterPro" id="IPR035895">
    <property type="entry name" value="HPr-like_sf"/>
</dbReference>
<protein>
    <submittedName>
        <fullName evidence="6">Phosphocarrier protein HPr</fullName>
    </submittedName>
</protein>
<dbReference type="AlphaFoldDB" id="A0A0K1EE43"/>
<evidence type="ECO:0000259" key="5">
    <source>
        <dbReference type="PROSITE" id="PS51350"/>
    </source>
</evidence>
<name>A0A0K1EE43_CHOCO</name>
<dbReference type="GO" id="GO:0005737">
    <property type="term" value="C:cytoplasm"/>
    <property type="evidence" value="ECO:0007669"/>
    <property type="project" value="UniProtKB-SubCell"/>
</dbReference>
<dbReference type="InterPro" id="IPR050399">
    <property type="entry name" value="HPr"/>
</dbReference>
<dbReference type="PATRIC" id="fig|52.7.peg.3607"/>
<dbReference type="SUPFAM" id="SSF55594">
    <property type="entry name" value="HPr-like"/>
    <property type="match status" value="1"/>
</dbReference>
<dbReference type="Gene3D" id="3.30.1340.10">
    <property type="entry name" value="HPr-like"/>
    <property type="match status" value="1"/>
</dbReference>
<feature type="domain" description="HPr" evidence="5">
    <location>
        <begin position="4"/>
        <end position="92"/>
    </location>
</feature>
<keyword evidence="3" id="KW-0963">Cytoplasm</keyword>